<dbReference type="Proteomes" id="UP000663868">
    <property type="component" value="Unassembled WGS sequence"/>
</dbReference>
<reference evidence="2" key="1">
    <citation type="submission" date="2021-02" db="EMBL/GenBank/DDBJ databases">
        <authorList>
            <person name="Nowell W R."/>
        </authorList>
    </citation>
    <scope>NUCLEOTIDE SEQUENCE</scope>
</reference>
<evidence type="ECO:0000256" key="1">
    <source>
        <dbReference type="SAM" id="Coils"/>
    </source>
</evidence>
<accession>A0A820QIF0</accession>
<evidence type="ECO:0000313" key="2">
    <source>
        <dbReference type="EMBL" id="CAF4421797.1"/>
    </source>
</evidence>
<feature type="non-terminal residue" evidence="2">
    <location>
        <position position="1"/>
    </location>
</feature>
<organism evidence="2 3">
    <name type="scientific">Adineta steineri</name>
    <dbReference type="NCBI Taxonomy" id="433720"/>
    <lineage>
        <taxon>Eukaryota</taxon>
        <taxon>Metazoa</taxon>
        <taxon>Spiralia</taxon>
        <taxon>Gnathifera</taxon>
        <taxon>Rotifera</taxon>
        <taxon>Eurotatoria</taxon>
        <taxon>Bdelloidea</taxon>
        <taxon>Adinetida</taxon>
        <taxon>Adinetidae</taxon>
        <taxon>Adineta</taxon>
    </lineage>
</organism>
<feature type="non-terminal residue" evidence="2">
    <location>
        <position position="134"/>
    </location>
</feature>
<gene>
    <name evidence="2" type="ORF">KXQ929_LOCUS52238</name>
</gene>
<name>A0A820QIF0_9BILA</name>
<dbReference type="AlphaFoldDB" id="A0A820QIF0"/>
<protein>
    <recommendedName>
        <fullName evidence="4">Paramyosin</fullName>
    </recommendedName>
</protein>
<comment type="caution">
    <text evidence="2">The sequence shown here is derived from an EMBL/GenBank/DDBJ whole genome shotgun (WGS) entry which is preliminary data.</text>
</comment>
<evidence type="ECO:0000313" key="3">
    <source>
        <dbReference type="Proteomes" id="UP000663868"/>
    </source>
</evidence>
<evidence type="ECO:0008006" key="4">
    <source>
        <dbReference type="Google" id="ProtNLM"/>
    </source>
</evidence>
<dbReference type="SUPFAM" id="SSF90257">
    <property type="entry name" value="Myosin rod fragments"/>
    <property type="match status" value="1"/>
</dbReference>
<keyword evidence="1" id="KW-0175">Coiled coil</keyword>
<dbReference type="EMBL" id="CAJOBB010027267">
    <property type="protein sequence ID" value="CAF4421797.1"/>
    <property type="molecule type" value="Genomic_DNA"/>
</dbReference>
<proteinExistence type="predicted"/>
<sequence>IEMNGKVDDAIRQLTEATSAKAHLVEENLTFSRRLESFEYELTSLQTAYKRATGDLEEARLHLESEMATNRTLQSTVKTFQMDLESTRLQLDDEIDAKVELQKLLIKIQEEARIQRDRLERDIEGKNEEIEDQR</sequence>
<feature type="coiled-coil region" evidence="1">
    <location>
        <begin position="91"/>
        <end position="129"/>
    </location>
</feature>